<organism evidence="1 2">
    <name type="scientific">Setomelanomma holmii</name>
    <dbReference type="NCBI Taxonomy" id="210430"/>
    <lineage>
        <taxon>Eukaryota</taxon>
        <taxon>Fungi</taxon>
        <taxon>Dikarya</taxon>
        <taxon>Ascomycota</taxon>
        <taxon>Pezizomycotina</taxon>
        <taxon>Dothideomycetes</taxon>
        <taxon>Pleosporomycetidae</taxon>
        <taxon>Pleosporales</taxon>
        <taxon>Pleosporineae</taxon>
        <taxon>Phaeosphaeriaceae</taxon>
        <taxon>Setomelanomma</taxon>
    </lineage>
</organism>
<proteinExistence type="predicted"/>
<name>A0A9P4H7P4_9PLEO</name>
<sequence>MSTTYDYGFTLVNGVRIVHGTSSSGKDAFPPEVNIPGRLYEFNPGHTLSPDTTLSFCGPQGAYKFDVDTRMPRQVHLSRPEHGTQRFVTEKIFVPYGIGLVELAWGVRV</sequence>
<protein>
    <submittedName>
        <fullName evidence="1">Uncharacterized protein</fullName>
    </submittedName>
</protein>
<dbReference type="EMBL" id="ML978211">
    <property type="protein sequence ID" value="KAF2028610.1"/>
    <property type="molecule type" value="Genomic_DNA"/>
</dbReference>
<evidence type="ECO:0000313" key="2">
    <source>
        <dbReference type="Proteomes" id="UP000799777"/>
    </source>
</evidence>
<dbReference type="OrthoDB" id="3452821at2759"/>
<comment type="caution">
    <text evidence="1">The sequence shown here is derived from an EMBL/GenBank/DDBJ whole genome shotgun (WGS) entry which is preliminary data.</text>
</comment>
<keyword evidence="2" id="KW-1185">Reference proteome</keyword>
<evidence type="ECO:0000313" key="1">
    <source>
        <dbReference type="EMBL" id="KAF2028610.1"/>
    </source>
</evidence>
<dbReference type="AlphaFoldDB" id="A0A9P4H7P4"/>
<reference evidence="1" key="1">
    <citation type="journal article" date="2020" name="Stud. Mycol.">
        <title>101 Dothideomycetes genomes: a test case for predicting lifestyles and emergence of pathogens.</title>
        <authorList>
            <person name="Haridas S."/>
            <person name="Albert R."/>
            <person name="Binder M."/>
            <person name="Bloem J."/>
            <person name="Labutti K."/>
            <person name="Salamov A."/>
            <person name="Andreopoulos B."/>
            <person name="Baker S."/>
            <person name="Barry K."/>
            <person name="Bills G."/>
            <person name="Bluhm B."/>
            <person name="Cannon C."/>
            <person name="Castanera R."/>
            <person name="Culley D."/>
            <person name="Daum C."/>
            <person name="Ezra D."/>
            <person name="Gonzalez J."/>
            <person name="Henrissat B."/>
            <person name="Kuo A."/>
            <person name="Liang C."/>
            <person name="Lipzen A."/>
            <person name="Lutzoni F."/>
            <person name="Magnuson J."/>
            <person name="Mondo S."/>
            <person name="Nolan M."/>
            <person name="Ohm R."/>
            <person name="Pangilinan J."/>
            <person name="Park H.-J."/>
            <person name="Ramirez L."/>
            <person name="Alfaro M."/>
            <person name="Sun H."/>
            <person name="Tritt A."/>
            <person name="Yoshinaga Y."/>
            <person name="Zwiers L.-H."/>
            <person name="Turgeon B."/>
            <person name="Goodwin S."/>
            <person name="Spatafora J."/>
            <person name="Crous P."/>
            <person name="Grigoriev I."/>
        </authorList>
    </citation>
    <scope>NUCLEOTIDE SEQUENCE</scope>
    <source>
        <strain evidence="1">CBS 110217</strain>
    </source>
</reference>
<accession>A0A9P4H7P4</accession>
<gene>
    <name evidence="1" type="ORF">EK21DRAFT_90574</name>
</gene>
<dbReference type="Proteomes" id="UP000799777">
    <property type="component" value="Unassembled WGS sequence"/>
</dbReference>